<feature type="transmembrane region" description="Helical" evidence="10">
    <location>
        <begin position="719"/>
        <end position="736"/>
    </location>
</feature>
<dbReference type="InterPro" id="IPR023214">
    <property type="entry name" value="HAD_sf"/>
</dbReference>
<keyword evidence="7" id="KW-1278">Translocase</keyword>
<name>A0A387BBZ2_9LACT</name>
<feature type="transmembrane region" description="Helical" evidence="10">
    <location>
        <begin position="250"/>
        <end position="268"/>
    </location>
</feature>
<sequence>MKYKTEPIESIKELYHINSETGLNSQQVIKNRNTFGSNEFTEQKGPNLLQKIAHHLLEVMNLILIAVAILAGYLALIGNGNYTKTIVVLLIVIINVVVSTFQESRAENALSALKKLSSPTSTVLREGKIQTISSSELVCGDLIQLSAGMQVGADVRLLSSNSLQIDESSLTGESEPIDKDANVIITDEVPLGDQLNMVFSGTNVLNGTAQGIVVAVGNQSQMGQIATLIGEQVKGKTPLQKRIDKLAKRLAIIAFGAGVLIFAINMFYGNIPLVDNLMTAVVLGVAAVPETLPVIVTLSLIYGVENMAHKRAIIRNIPAVETLGNATVIASDKTGTLTQNQMTIQKLWLSGNETWSSGHLSDHEVTLMQNFAYASDATAQLKDGSWEVHGDPTEASIIRFLIAHDLYHPEKAPKRIAELPFDSSRKKMTVVIPHPQYVGRYMVLTKGAFDRLAPTSQHTTRHHHILNIDGTAALQPDLEEELLLEAQQVHDEFADNALRVLALAYKVIDKIPSVLTELEEDLNFLGIIGMIDPPRPESKAAVAEARTAGIKPIMITGDHALTAKAIAKELDIYRDGDKVVDGLTLSAMTDNELKTDIEKVSVYARVSPEDKLRIVKAWQDKGQIVAMTGDGVNDAPSLRAADVGTAMGIAGTEVAKSASDIVLADDNFATIVGAVREGRRVYANIKKTIYYLLSANVAEILIMLIGAIVGWGLPFTGMQLLYINVLADGIPGFGISREKADEHLMHQPPIGVKESLFSRGVSWRIAICSASFIVTGLIGFYLGRFIEIAGQTPSHQLGQTMAFVILTLASTINVYNAKSNKSIFKSGITANKMIFGTTLLSLTITLIFTHVPFLMNILEITSLSATHWLIAISLSLVSILVIEFTKLVLNKQNKKFIG</sequence>
<proteinExistence type="predicted"/>
<keyword evidence="5" id="KW-0067">ATP-binding</keyword>
<evidence type="ECO:0000259" key="11">
    <source>
        <dbReference type="SMART" id="SM00831"/>
    </source>
</evidence>
<dbReference type="GO" id="GO:0005388">
    <property type="term" value="F:P-type calcium transporter activity"/>
    <property type="evidence" value="ECO:0007669"/>
    <property type="project" value="TreeGrafter"/>
</dbReference>
<gene>
    <name evidence="12" type="ORF">D7I46_09895</name>
</gene>
<dbReference type="SFLD" id="SFLDS00003">
    <property type="entry name" value="Haloacid_Dehalogenase"/>
    <property type="match status" value="1"/>
</dbReference>
<dbReference type="Gene3D" id="3.40.1110.10">
    <property type="entry name" value="Calcium-transporting ATPase, cytoplasmic domain N"/>
    <property type="match status" value="1"/>
</dbReference>
<evidence type="ECO:0000313" key="13">
    <source>
        <dbReference type="Proteomes" id="UP000269374"/>
    </source>
</evidence>
<evidence type="ECO:0000256" key="7">
    <source>
        <dbReference type="ARBA" id="ARBA00022967"/>
    </source>
</evidence>
<dbReference type="Gene3D" id="3.40.50.1000">
    <property type="entry name" value="HAD superfamily/HAD-like"/>
    <property type="match status" value="1"/>
</dbReference>
<dbReference type="PANTHER" id="PTHR24093">
    <property type="entry name" value="CATION TRANSPORTING ATPASE"/>
    <property type="match status" value="1"/>
</dbReference>
<dbReference type="GO" id="GO:0046872">
    <property type="term" value="F:metal ion binding"/>
    <property type="evidence" value="ECO:0007669"/>
    <property type="project" value="UniProtKB-KW"/>
</dbReference>
<dbReference type="FunFam" id="3.40.50.1000:FF:000193">
    <property type="entry name" value="Plasma membrane calcium-transporting ATPase 2"/>
    <property type="match status" value="1"/>
</dbReference>
<evidence type="ECO:0000256" key="8">
    <source>
        <dbReference type="ARBA" id="ARBA00022989"/>
    </source>
</evidence>
<dbReference type="OrthoDB" id="9760364at2"/>
<dbReference type="InterPro" id="IPR023298">
    <property type="entry name" value="ATPase_P-typ_TM_dom_sf"/>
</dbReference>
<keyword evidence="9 10" id="KW-0472">Membrane</keyword>
<dbReference type="GO" id="GO:0005524">
    <property type="term" value="F:ATP binding"/>
    <property type="evidence" value="ECO:0007669"/>
    <property type="project" value="UniProtKB-KW"/>
</dbReference>
<dbReference type="SFLD" id="SFLDF00027">
    <property type="entry name" value="p-type_atpase"/>
    <property type="match status" value="1"/>
</dbReference>
<evidence type="ECO:0000256" key="9">
    <source>
        <dbReference type="ARBA" id="ARBA00023136"/>
    </source>
</evidence>
<dbReference type="PRINTS" id="PR00120">
    <property type="entry name" value="HATPASE"/>
</dbReference>
<dbReference type="InterPro" id="IPR023299">
    <property type="entry name" value="ATPase_P-typ_cyto_dom_N"/>
</dbReference>
<dbReference type="Pfam" id="PF00689">
    <property type="entry name" value="Cation_ATPase_C"/>
    <property type="match status" value="1"/>
</dbReference>
<dbReference type="SUPFAM" id="SSF56784">
    <property type="entry name" value="HAD-like"/>
    <property type="match status" value="1"/>
</dbReference>
<keyword evidence="2 10" id="KW-0812">Transmembrane</keyword>
<dbReference type="GO" id="GO:0005886">
    <property type="term" value="C:plasma membrane"/>
    <property type="evidence" value="ECO:0007669"/>
    <property type="project" value="TreeGrafter"/>
</dbReference>
<dbReference type="PROSITE" id="PS00154">
    <property type="entry name" value="ATPASE_E1_E2"/>
    <property type="match status" value="1"/>
</dbReference>
<dbReference type="SFLD" id="SFLDG00002">
    <property type="entry name" value="C1.7:_P-type_atpase_like"/>
    <property type="match status" value="1"/>
</dbReference>
<dbReference type="PANTHER" id="PTHR24093:SF506">
    <property type="entry name" value="CATION-TRANSPORTING ATPASE PMA1"/>
    <property type="match status" value="1"/>
</dbReference>
<keyword evidence="13" id="KW-1185">Reference proteome</keyword>
<organism evidence="12 13">
    <name type="scientific">Lactococcus allomyrinae</name>
    <dbReference type="NCBI Taxonomy" id="2419773"/>
    <lineage>
        <taxon>Bacteria</taxon>
        <taxon>Bacillati</taxon>
        <taxon>Bacillota</taxon>
        <taxon>Bacilli</taxon>
        <taxon>Lactobacillales</taxon>
        <taxon>Streptococcaceae</taxon>
        <taxon>Lactococcus</taxon>
    </lineage>
</organism>
<dbReference type="Pfam" id="PF00122">
    <property type="entry name" value="E1-E2_ATPase"/>
    <property type="match status" value="1"/>
</dbReference>
<dbReference type="EMBL" id="CP032627">
    <property type="protein sequence ID" value="AYG01375.1"/>
    <property type="molecule type" value="Genomic_DNA"/>
</dbReference>
<keyword evidence="3" id="KW-0479">Metal-binding</keyword>
<dbReference type="RefSeq" id="WP_120772748.1">
    <property type="nucleotide sequence ID" value="NZ_CP032627.1"/>
</dbReference>
<dbReference type="Gene3D" id="2.70.150.10">
    <property type="entry name" value="Calcium-transporting ATPase, cytoplasmic transduction domain A"/>
    <property type="match status" value="1"/>
</dbReference>
<feature type="transmembrane region" description="Helical" evidence="10">
    <location>
        <begin position="867"/>
        <end position="889"/>
    </location>
</feature>
<evidence type="ECO:0000256" key="2">
    <source>
        <dbReference type="ARBA" id="ARBA00022692"/>
    </source>
</evidence>
<feature type="transmembrane region" description="Helical" evidence="10">
    <location>
        <begin position="280"/>
        <end position="304"/>
    </location>
</feature>
<feature type="transmembrane region" description="Helical" evidence="10">
    <location>
        <begin position="689"/>
        <end position="713"/>
    </location>
</feature>
<feature type="transmembrane region" description="Helical" evidence="10">
    <location>
        <begin position="761"/>
        <end position="782"/>
    </location>
</feature>
<dbReference type="Proteomes" id="UP000269374">
    <property type="component" value="Chromosome"/>
</dbReference>
<evidence type="ECO:0000256" key="4">
    <source>
        <dbReference type="ARBA" id="ARBA00022741"/>
    </source>
</evidence>
<evidence type="ECO:0000256" key="6">
    <source>
        <dbReference type="ARBA" id="ARBA00022842"/>
    </source>
</evidence>
<dbReference type="InterPro" id="IPR001757">
    <property type="entry name" value="P_typ_ATPase"/>
</dbReference>
<reference evidence="12 13" key="1">
    <citation type="submission" date="2018-09" db="EMBL/GenBank/DDBJ databases">
        <title>Genome sequencing of strain 1JSPR-7.</title>
        <authorList>
            <person name="Heo J."/>
            <person name="Kim S.-J."/>
            <person name="Kwon S.-W."/>
        </authorList>
    </citation>
    <scope>NUCLEOTIDE SEQUENCE [LARGE SCALE GENOMIC DNA]</scope>
    <source>
        <strain evidence="12 13">1JSPR-7</strain>
    </source>
</reference>
<feature type="transmembrane region" description="Helical" evidence="10">
    <location>
        <begin position="56"/>
        <end position="76"/>
    </location>
</feature>
<dbReference type="InterPro" id="IPR044492">
    <property type="entry name" value="P_typ_ATPase_HD_dom"/>
</dbReference>
<feature type="transmembrane region" description="Helical" evidence="10">
    <location>
        <begin position="797"/>
        <end position="815"/>
    </location>
</feature>
<dbReference type="SUPFAM" id="SSF81660">
    <property type="entry name" value="Metal cation-transporting ATPase, ATP-binding domain N"/>
    <property type="match status" value="1"/>
</dbReference>
<dbReference type="NCBIfam" id="TIGR01494">
    <property type="entry name" value="ATPase_P-type"/>
    <property type="match status" value="2"/>
</dbReference>
<dbReference type="GO" id="GO:0016887">
    <property type="term" value="F:ATP hydrolysis activity"/>
    <property type="evidence" value="ECO:0007669"/>
    <property type="project" value="InterPro"/>
</dbReference>
<feature type="transmembrane region" description="Helical" evidence="10">
    <location>
        <begin position="82"/>
        <end position="101"/>
    </location>
</feature>
<comment type="subcellular location">
    <subcellularLocation>
        <location evidence="1">Membrane</location>
        <topology evidence="1">Multi-pass membrane protein</topology>
    </subcellularLocation>
</comment>
<feature type="domain" description="Cation-transporting P-type ATPase N-terminal" evidence="11">
    <location>
        <begin position="2"/>
        <end position="76"/>
    </location>
</feature>
<dbReference type="InterPro" id="IPR008250">
    <property type="entry name" value="ATPase_P-typ_transduc_dom_A_sf"/>
</dbReference>
<dbReference type="SUPFAM" id="SSF81665">
    <property type="entry name" value="Calcium ATPase, transmembrane domain M"/>
    <property type="match status" value="1"/>
</dbReference>
<dbReference type="Gene3D" id="1.20.1110.10">
    <property type="entry name" value="Calcium-transporting ATPase, transmembrane domain"/>
    <property type="match status" value="1"/>
</dbReference>
<dbReference type="InterPro" id="IPR018303">
    <property type="entry name" value="ATPase_P-typ_P_site"/>
</dbReference>
<dbReference type="AlphaFoldDB" id="A0A387BBZ2"/>
<dbReference type="Pfam" id="PF00690">
    <property type="entry name" value="Cation_ATPase_N"/>
    <property type="match status" value="1"/>
</dbReference>
<dbReference type="Pfam" id="PF13246">
    <property type="entry name" value="Cation_ATPase"/>
    <property type="match status" value="1"/>
</dbReference>
<keyword evidence="8 10" id="KW-1133">Transmembrane helix</keyword>
<accession>A0A387BBZ2</accession>
<evidence type="ECO:0000256" key="10">
    <source>
        <dbReference type="SAM" id="Phobius"/>
    </source>
</evidence>
<dbReference type="InterPro" id="IPR004014">
    <property type="entry name" value="ATPase_P-typ_cation-transptr_N"/>
</dbReference>
<evidence type="ECO:0000256" key="1">
    <source>
        <dbReference type="ARBA" id="ARBA00004141"/>
    </source>
</evidence>
<dbReference type="InterPro" id="IPR006068">
    <property type="entry name" value="ATPase_P-typ_cation-transptr_C"/>
</dbReference>
<dbReference type="SMART" id="SM00831">
    <property type="entry name" value="Cation_ATPase_N"/>
    <property type="match status" value="1"/>
</dbReference>
<dbReference type="SUPFAM" id="SSF81653">
    <property type="entry name" value="Calcium ATPase, transduction domain A"/>
    <property type="match status" value="1"/>
</dbReference>
<dbReference type="KEGG" id="lact:D7I46_09895"/>
<evidence type="ECO:0000256" key="3">
    <source>
        <dbReference type="ARBA" id="ARBA00022723"/>
    </source>
</evidence>
<keyword evidence="6" id="KW-0460">Magnesium</keyword>
<evidence type="ECO:0000256" key="5">
    <source>
        <dbReference type="ARBA" id="ARBA00022840"/>
    </source>
</evidence>
<dbReference type="InterPro" id="IPR036412">
    <property type="entry name" value="HAD-like_sf"/>
</dbReference>
<evidence type="ECO:0000313" key="12">
    <source>
        <dbReference type="EMBL" id="AYG01375.1"/>
    </source>
</evidence>
<protein>
    <submittedName>
        <fullName evidence="12">Cation-translocating P-type ATPase</fullName>
    </submittedName>
</protein>
<dbReference type="InterPro" id="IPR059000">
    <property type="entry name" value="ATPase_P-type_domA"/>
</dbReference>
<feature type="transmembrane region" description="Helical" evidence="10">
    <location>
        <begin position="835"/>
        <end position="855"/>
    </location>
</feature>
<keyword evidence="4" id="KW-0547">Nucleotide-binding</keyword>
<dbReference type="PRINTS" id="PR00119">
    <property type="entry name" value="CATATPASE"/>
</dbReference>